<dbReference type="STRING" id="556484.B7FQ34"/>
<feature type="domain" description="Helicase ATP-binding" evidence="5">
    <location>
        <begin position="356"/>
        <end position="782"/>
    </location>
</feature>
<dbReference type="RefSeq" id="XP_002177324.1">
    <property type="nucleotide sequence ID" value="XM_002177288.1"/>
</dbReference>
<organism evidence="6 7">
    <name type="scientific">Phaeodactylum tricornutum (strain CCAP 1055/1)</name>
    <dbReference type="NCBI Taxonomy" id="556484"/>
    <lineage>
        <taxon>Eukaryota</taxon>
        <taxon>Sar</taxon>
        <taxon>Stramenopiles</taxon>
        <taxon>Ochrophyta</taxon>
        <taxon>Bacillariophyta</taxon>
        <taxon>Bacillariophyceae</taxon>
        <taxon>Bacillariophycidae</taxon>
        <taxon>Naviculales</taxon>
        <taxon>Phaeodactylaceae</taxon>
        <taxon>Phaeodactylum</taxon>
    </lineage>
</organism>
<dbReference type="SMART" id="SM00487">
    <property type="entry name" value="DEXDc"/>
    <property type="match status" value="1"/>
</dbReference>
<dbReference type="InterPro" id="IPR049730">
    <property type="entry name" value="SNF2/RAD54-like_C"/>
</dbReference>
<dbReference type="KEGG" id="pti:PHATRDRAFT_42940"/>
<dbReference type="PANTHER" id="PTHR45626">
    <property type="entry name" value="TRANSCRIPTION TERMINATION FACTOR 2-RELATED"/>
    <property type="match status" value="1"/>
</dbReference>
<dbReference type="GeneID" id="7196773"/>
<evidence type="ECO:0000313" key="6">
    <source>
        <dbReference type="EMBL" id="EEC51787.1"/>
    </source>
</evidence>
<reference evidence="6 7" key="1">
    <citation type="journal article" date="2008" name="Nature">
        <title>The Phaeodactylum genome reveals the evolutionary history of diatom genomes.</title>
        <authorList>
            <person name="Bowler C."/>
            <person name="Allen A.E."/>
            <person name="Badger J.H."/>
            <person name="Grimwood J."/>
            <person name="Jabbari K."/>
            <person name="Kuo A."/>
            <person name="Maheswari U."/>
            <person name="Martens C."/>
            <person name="Maumus F."/>
            <person name="Otillar R.P."/>
            <person name="Rayko E."/>
            <person name="Salamov A."/>
            <person name="Vandepoele K."/>
            <person name="Beszteri B."/>
            <person name="Gruber A."/>
            <person name="Heijde M."/>
            <person name="Katinka M."/>
            <person name="Mock T."/>
            <person name="Valentin K."/>
            <person name="Verret F."/>
            <person name="Berges J.A."/>
            <person name="Brownlee C."/>
            <person name="Cadoret J.P."/>
            <person name="Chiovitti A."/>
            <person name="Choi C.J."/>
            <person name="Coesel S."/>
            <person name="De Martino A."/>
            <person name="Detter J.C."/>
            <person name="Durkin C."/>
            <person name="Falciatore A."/>
            <person name="Fournet J."/>
            <person name="Haruta M."/>
            <person name="Huysman M.J."/>
            <person name="Jenkins B.D."/>
            <person name="Jiroutova K."/>
            <person name="Jorgensen R.E."/>
            <person name="Joubert Y."/>
            <person name="Kaplan A."/>
            <person name="Kroger N."/>
            <person name="Kroth P.G."/>
            <person name="La Roche J."/>
            <person name="Lindquist E."/>
            <person name="Lommer M."/>
            <person name="Martin-Jezequel V."/>
            <person name="Lopez P.J."/>
            <person name="Lucas S."/>
            <person name="Mangogna M."/>
            <person name="McGinnis K."/>
            <person name="Medlin L.K."/>
            <person name="Montsant A."/>
            <person name="Oudot-Le Secq M.P."/>
            <person name="Napoli C."/>
            <person name="Obornik M."/>
            <person name="Parker M.S."/>
            <person name="Petit J.L."/>
            <person name="Porcel B.M."/>
            <person name="Poulsen N."/>
            <person name="Robison M."/>
            <person name="Rychlewski L."/>
            <person name="Rynearson T.A."/>
            <person name="Schmutz J."/>
            <person name="Shapiro H."/>
            <person name="Siaut M."/>
            <person name="Stanley M."/>
            <person name="Sussman M.R."/>
            <person name="Taylor A.R."/>
            <person name="Vardi A."/>
            <person name="von Dassow P."/>
            <person name="Vyverman W."/>
            <person name="Willis A."/>
            <person name="Wyrwicz L.S."/>
            <person name="Rokhsar D.S."/>
            <person name="Weissenbach J."/>
            <person name="Armbrust E.V."/>
            <person name="Green B.R."/>
            <person name="Van de Peer Y."/>
            <person name="Grigoriev I.V."/>
        </authorList>
    </citation>
    <scope>NUCLEOTIDE SEQUENCE [LARGE SCALE GENOMIC DNA]</scope>
    <source>
        <strain evidence="6 7">CCAP 1055/1</strain>
    </source>
</reference>
<dbReference type="GO" id="GO:0005524">
    <property type="term" value="F:ATP binding"/>
    <property type="evidence" value="ECO:0007669"/>
    <property type="project" value="UniProtKB-KW"/>
</dbReference>
<keyword evidence="2" id="KW-0378">Hydrolase</keyword>
<keyword evidence="1" id="KW-0547">Nucleotide-binding</keyword>
<dbReference type="Pfam" id="PF00176">
    <property type="entry name" value="SNF2-rel_dom"/>
    <property type="match status" value="1"/>
</dbReference>
<dbReference type="InParanoid" id="B7FQ34"/>
<dbReference type="Gene3D" id="3.40.50.300">
    <property type="entry name" value="P-loop containing nucleotide triphosphate hydrolases"/>
    <property type="match status" value="1"/>
</dbReference>
<dbReference type="Gene3D" id="3.40.50.10810">
    <property type="entry name" value="Tandem AAA-ATPase domain"/>
    <property type="match status" value="1"/>
</dbReference>
<evidence type="ECO:0000259" key="5">
    <source>
        <dbReference type="SMART" id="SM00487"/>
    </source>
</evidence>
<dbReference type="InterPro" id="IPR014001">
    <property type="entry name" value="Helicase_ATP-bd"/>
</dbReference>
<dbReference type="InterPro" id="IPR027417">
    <property type="entry name" value="P-loop_NTPase"/>
</dbReference>
<sequence length="1337" mass="152443">MPPEAIPAPVASQNWKNMNESDKEQIEWGYVWMEHCRLCFVDGESGNTGGNVALKEWIDVDVLYDDDYDEMKLSHANRTGRQRPLEDLPEVKGDIDDSLSAKFCSRCNLVLYQSGPMGSNLKHCSILRESDSQEPTFTLVISVAFPHLLHGPGGRRNIMALKDYRRAYKPLHTTTQLILSILRSDWKNLISMMEKMRLAPTIKVENRRVPRFFPNRLGLDELYERIQGTAATHMMLETRREDQLRNQRNDCLIVQLPKDVFTDYLAPFLKPRSLDALRCSCSYLHNTLRAVVPGLKLRLYSHQVSSLIWMRNRETNLLSEKDCLSTTPLPDSPDRDLHRMVTGGYTTLLRSRCPLSDLSIRIDQKTGFEIVPKDLTTLPRTVARGGLLCDDPGLGKTVTVLSLIMQTAGLSTKANDTVDTSVSKQLMPMEEAIFRTYWSEQMTPEFRRPLLHRFLNAFIRQSPGGFIGQADQVKRNIDLDKYDLNFSLFERDMTEAIFPQTWEGKHEDNDSDTHVYRNAARQLKSEFLANVEEFKQTQLQSARKSFSSVSAKPNSRVAALLDRSEQMKFVDSLVSSSATLLVVPAVLLDHWQAQIDLNLDLSYCTDKIPLIFEFGRKHKGLTMEAVCAICKDNGSHFPMVFIDRGGTKKLPAPEFLAMFQIVITTTQRFSQEWRNGSFQAELKSSGCKEVSKLYLDSAFDRSESACPLLKIHWLRMIVDEGHSMAKNQNSTIQFASWISAERRWAMTGTPTKQSATQIQQIYAMLRFLGHGFFTPRLDGNAVWTSNVARCWKEGSFAAFFRLRSLLGLLMKRHTKRDIAELELPCCSAEVIPMSFVEVTTYNTLVCGVQSNILLTSMSGKTSGLQDSLLHRSQVQHARAALSNLRRVCVGYSRVLPTLETRFYIETMVLLKEHGRDDRQIQNVKEYLHRAEAQELSECDCCQIKLSTLLLFPCCGGFLCPECMDEKSNICVLCDQDFDVDEFQRLQPGFSLKWLETMIESEQRKPKPSISNANVQVDPPGGADPIVRAEIELPNGVLVRPNMELRRTRRLGDGHECQYDRYTVHGKCILCLSEHSFCNLFNDNAQCAICFRAAEECSEEESKSFYLVKKLSELHQQLRNNEQRRPLKIIVFSQFRQALNMAGNRLLRKFGTACIAEYWGSFRTTELRKFTYDRDCFCMLLGRDGSEGLDLSFVTHIFFLEEIMDQSLRDQAIARAWRMGAKGRVRVVTLTAAKTVEETMQEIESAAQYRFQYSHQTVTRPIVAAAESNNLEEYATAKTHALLRSLRLITDYHHFSAEPRTSTAEKATCLNNKLPGISKESDKTVDNPPVKRRKVTFT</sequence>
<dbReference type="InterPro" id="IPR000330">
    <property type="entry name" value="SNF2_N"/>
</dbReference>
<dbReference type="InterPro" id="IPR038718">
    <property type="entry name" value="SNF2-like_sf"/>
</dbReference>
<name>B7FQ34_PHATC</name>
<evidence type="ECO:0000256" key="1">
    <source>
        <dbReference type="ARBA" id="ARBA00022741"/>
    </source>
</evidence>
<evidence type="ECO:0000256" key="2">
    <source>
        <dbReference type="ARBA" id="ARBA00022801"/>
    </source>
</evidence>
<evidence type="ECO:0000256" key="3">
    <source>
        <dbReference type="ARBA" id="ARBA00022840"/>
    </source>
</evidence>
<dbReference type="GO" id="GO:0008094">
    <property type="term" value="F:ATP-dependent activity, acting on DNA"/>
    <property type="evidence" value="ECO:0007669"/>
    <property type="project" value="TreeGrafter"/>
</dbReference>
<dbReference type="eggNOG" id="KOG1001">
    <property type="taxonomic scope" value="Eukaryota"/>
</dbReference>
<gene>
    <name evidence="6" type="ORF">PHATRDRAFT_42940</name>
</gene>
<feature type="region of interest" description="Disordered" evidence="4">
    <location>
        <begin position="1313"/>
        <end position="1337"/>
    </location>
</feature>
<dbReference type="OrthoDB" id="448448at2759"/>
<dbReference type="InterPro" id="IPR001650">
    <property type="entry name" value="Helicase_C-like"/>
</dbReference>
<proteinExistence type="predicted"/>
<dbReference type="PaxDb" id="2850-Phatr42940"/>
<keyword evidence="7" id="KW-1185">Reference proteome</keyword>
<dbReference type="Pfam" id="PF00271">
    <property type="entry name" value="Helicase_C"/>
    <property type="match status" value="1"/>
</dbReference>
<reference evidence="7" key="2">
    <citation type="submission" date="2008-08" db="EMBL/GenBank/DDBJ databases">
        <authorList>
            <consortium name="Diatom Consortium"/>
            <person name="Grigoriev I."/>
            <person name="Grimwood J."/>
            <person name="Kuo A."/>
            <person name="Otillar R.P."/>
            <person name="Salamov A."/>
            <person name="Detter J.C."/>
            <person name="Lindquist E."/>
            <person name="Shapiro H."/>
            <person name="Lucas S."/>
            <person name="Glavina del Rio T."/>
            <person name="Pitluck S."/>
            <person name="Rokhsar D."/>
            <person name="Bowler C."/>
        </authorList>
    </citation>
    <scope>GENOME REANNOTATION</scope>
    <source>
        <strain evidence="7">CCAP 1055/1</strain>
    </source>
</reference>
<dbReference type="Proteomes" id="UP000000759">
    <property type="component" value="Chromosome 1"/>
</dbReference>
<dbReference type="SUPFAM" id="SSF52540">
    <property type="entry name" value="P-loop containing nucleoside triphosphate hydrolases"/>
    <property type="match status" value="2"/>
</dbReference>
<dbReference type="InterPro" id="IPR050628">
    <property type="entry name" value="SNF2_RAD54_helicase_TF"/>
</dbReference>
<keyword evidence="3" id="KW-0067">ATP-binding</keyword>
<dbReference type="EMBL" id="CM000605">
    <property type="protein sequence ID" value="EEC51787.1"/>
    <property type="molecule type" value="Genomic_DNA"/>
</dbReference>
<dbReference type="GO" id="GO:0005634">
    <property type="term" value="C:nucleus"/>
    <property type="evidence" value="ECO:0007669"/>
    <property type="project" value="TreeGrafter"/>
</dbReference>
<accession>B7FQ34</accession>
<dbReference type="GO" id="GO:0006281">
    <property type="term" value="P:DNA repair"/>
    <property type="evidence" value="ECO:0007669"/>
    <property type="project" value="TreeGrafter"/>
</dbReference>
<dbReference type="CDD" id="cd18793">
    <property type="entry name" value="SF2_C_SNF"/>
    <property type="match status" value="1"/>
</dbReference>
<protein>
    <recommendedName>
        <fullName evidence="5">Helicase ATP-binding domain-containing protein</fullName>
    </recommendedName>
</protein>
<evidence type="ECO:0000256" key="4">
    <source>
        <dbReference type="SAM" id="MobiDB-lite"/>
    </source>
</evidence>
<evidence type="ECO:0000313" key="7">
    <source>
        <dbReference type="Proteomes" id="UP000000759"/>
    </source>
</evidence>
<dbReference type="GO" id="GO:0016787">
    <property type="term" value="F:hydrolase activity"/>
    <property type="evidence" value="ECO:0007669"/>
    <property type="project" value="UniProtKB-KW"/>
</dbReference>
<dbReference type="HOGENOM" id="CLU_006077_0_0_1"/>
<dbReference type="PANTHER" id="PTHR45626:SF14">
    <property type="entry name" value="ATP-DEPENDENT DNA HELICASE (EUROFUNG)"/>
    <property type="match status" value="1"/>
</dbReference>